<evidence type="ECO:0008006" key="2">
    <source>
        <dbReference type="Google" id="ProtNLM"/>
    </source>
</evidence>
<protein>
    <recommendedName>
        <fullName evidence="2">Schlafen AlbA-2 domain-containing protein</fullName>
    </recommendedName>
</protein>
<accession>A0A6J4PQB1</accession>
<gene>
    <name evidence="1" type="ORF">AVDCRST_MAG22-2673</name>
</gene>
<reference evidence="1" key="1">
    <citation type="submission" date="2020-02" db="EMBL/GenBank/DDBJ databases">
        <authorList>
            <person name="Meier V. D."/>
        </authorList>
    </citation>
    <scope>NUCLEOTIDE SEQUENCE</scope>
    <source>
        <strain evidence="1">AVDCRST_MAG22</strain>
    </source>
</reference>
<sequence>MGDSVEDSRVELKAAWPDPQKAAGRIAGHANAVRGAEILWLIGVDEARGVVGADTNEMATWFPRVEGKFDSLMPRTRI</sequence>
<dbReference type="EMBL" id="CADCUV010000119">
    <property type="protein sequence ID" value="CAA9422413.1"/>
    <property type="molecule type" value="Genomic_DNA"/>
</dbReference>
<proteinExistence type="predicted"/>
<organism evidence="1">
    <name type="scientific">uncultured Rubrobacteraceae bacterium</name>
    <dbReference type="NCBI Taxonomy" id="349277"/>
    <lineage>
        <taxon>Bacteria</taxon>
        <taxon>Bacillati</taxon>
        <taxon>Actinomycetota</taxon>
        <taxon>Rubrobacteria</taxon>
        <taxon>Rubrobacterales</taxon>
        <taxon>Rubrobacteraceae</taxon>
        <taxon>environmental samples</taxon>
    </lineage>
</organism>
<evidence type="ECO:0000313" key="1">
    <source>
        <dbReference type="EMBL" id="CAA9422413.1"/>
    </source>
</evidence>
<name>A0A6J4PQB1_9ACTN</name>
<dbReference type="AlphaFoldDB" id="A0A6J4PQB1"/>